<dbReference type="PANTHER" id="PTHR11070:SF2">
    <property type="entry name" value="ATP-DEPENDENT DNA HELICASE SRS2"/>
    <property type="match status" value="1"/>
</dbReference>
<dbReference type="GO" id="GO:0043138">
    <property type="term" value="F:3'-5' DNA helicase activity"/>
    <property type="evidence" value="ECO:0007669"/>
    <property type="project" value="UniProtKB-EC"/>
</dbReference>
<dbReference type="Pfam" id="PF13361">
    <property type="entry name" value="UvrD_C"/>
    <property type="match status" value="1"/>
</dbReference>
<evidence type="ECO:0000256" key="1">
    <source>
        <dbReference type="ARBA" id="ARBA00009922"/>
    </source>
</evidence>
<evidence type="ECO:0000256" key="11">
    <source>
        <dbReference type="ARBA" id="ARBA00048988"/>
    </source>
</evidence>
<dbReference type="Pfam" id="PF00580">
    <property type="entry name" value="UvrD-helicase"/>
    <property type="match status" value="1"/>
</dbReference>
<evidence type="ECO:0000259" key="13">
    <source>
        <dbReference type="Pfam" id="PF13361"/>
    </source>
</evidence>
<evidence type="ECO:0000256" key="4">
    <source>
        <dbReference type="ARBA" id="ARBA00022806"/>
    </source>
</evidence>
<evidence type="ECO:0000256" key="2">
    <source>
        <dbReference type="ARBA" id="ARBA00022741"/>
    </source>
</evidence>
<dbReference type="InterPro" id="IPR014017">
    <property type="entry name" value="DNA_helicase_UvrD-like_C"/>
</dbReference>
<dbReference type="GO" id="GO:0000725">
    <property type="term" value="P:recombinational repair"/>
    <property type="evidence" value="ECO:0007669"/>
    <property type="project" value="TreeGrafter"/>
</dbReference>
<evidence type="ECO:0000313" key="15">
    <source>
        <dbReference type="Proteomes" id="UP001056539"/>
    </source>
</evidence>
<comment type="catalytic activity">
    <reaction evidence="8">
        <text>Couples ATP hydrolysis with the unwinding of duplex DNA by translocating in the 3'-5' direction.</text>
        <dbReference type="EC" id="5.6.2.4"/>
    </reaction>
</comment>
<dbReference type="InterPro" id="IPR013986">
    <property type="entry name" value="DExx_box_DNA_helicase_dom_sf"/>
</dbReference>
<dbReference type="GO" id="GO:0005524">
    <property type="term" value="F:ATP binding"/>
    <property type="evidence" value="ECO:0007669"/>
    <property type="project" value="UniProtKB-KW"/>
</dbReference>
<evidence type="ECO:0000256" key="8">
    <source>
        <dbReference type="ARBA" id="ARBA00034617"/>
    </source>
</evidence>
<dbReference type="Proteomes" id="UP001056539">
    <property type="component" value="Chromosome"/>
</dbReference>
<dbReference type="InterPro" id="IPR000212">
    <property type="entry name" value="DNA_helicase_UvrD/REP"/>
</dbReference>
<comment type="catalytic activity">
    <reaction evidence="11">
        <text>ATP + H2O = ADP + phosphate + H(+)</text>
        <dbReference type="Rhea" id="RHEA:13065"/>
        <dbReference type="ChEBI" id="CHEBI:15377"/>
        <dbReference type="ChEBI" id="CHEBI:15378"/>
        <dbReference type="ChEBI" id="CHEBI:30616"/>
        <dbReference type="ChEBI" id="CHEBI:43474"/>
        <dbReference type="ChEBI" id="CHEBI:456216"/>
        <dbReference type="EC" id="5.6.2.4"/>
    </reaction>
</comment>
<evidence type="ECO:0000256" key="3">
    <source>
        <dbReference type="ARBA" id="ARBA00022801"/>
    </source>
</evidence>
<evidence type="ECO:0000313" key="14">
    <source>
        <dbReference type="EMBL" id="URA10706.1"/>
    </source>
</evidence>
<keyword evidence="2" id="KW-0547">Nucleotide-binding</keyword>
<dbReference type="InterPro" id="IPR027417">
    <property type="entry name" value="P-loop_NTPase"/>
</dbReference>
<dbReference type="Gene3D" id="1.10.10.160">
    <property type="match status" value="1"/>
</dbReference>
<evidence type="ECO:0000256" key="7">
    <source>
        <dbReference type="ARBA" id="ARBA00023235"/>
    </source>
</evidence>
<dbReference type="PANTHER" id="PTHR11070">
    <property type="entry name" value="UVRD / RECB / PCRA DNA HELICASE FAMILY MEMBER"/>
    <property type="match status" value="1"/>
</dbReference>
<dbReference type="GO" id="GO:0003677">
    <property type="term" value="F:DNA binding"/>
    <property type="evidence" value="ECO:0007669"/>
    <property type="project" value="UniProtKB-KW"/>
</dbReference>
<reference evidence="14" key="2">
    <citation type="submission" date="2022-06" db="EMBL/GenBank/DDBJ databases">
        <title>Thermospira aquatica gen. nov., sp. nov.</title>
        <authorList>
            <person name="Ben Ali Gam Z."/>
            <person name="Labat M."/>
        </authorList>
    </citation>
    <scope>NUCLEOTIDE SEQUENCE</scope>
    <source>
        <strain evidence="14">F1F22</strain>
    </source>
</reference>
<dbReference type="Gene3D" id="1.10.486.10">
    <property type="entry name" value="PCRA, domain 4"/>
    <property type="match status" value="1"/>
</dbReference>
<feature type="domain" description="UvrD-like helicase ATP-binding" evidence="12">
    <location>
        <begin position="8"/>
        <end position="278"/>
    </location>
</feature>
<evidence type="ECO:0000256" key="5">
    <source>
        <dbReference type="ARBA" id="ARBA00022840"/>
    </source>
</evidence>
<dbReference type="KEGG" id="taqu:KDW03_02570"/>
<reference evidence="14" key="1">
    <citation type="submission" date="2021-04" db="EMBL/GenBank/DDBJ databases">
        <authorList>
            <person name="Postec A."/>
        </authorList>
    </citation>
    <scope>NUCLEOTIDE SEQUENCE</scope>
    <source>
        <strain evidence="14">F1F22</strain>
    </source>
</reference>
<keyword evidence="6" id="KW-0238">DNA-binding</keyword>
<keyword evidence="15" id="KW-1185">Reference proteome</keyword>
<keyword evidence="5" id="KW-0067">ATP-binding</keyword>
<organism evidence="14 15">
    <name type="scientific">Thermospira aquatica</name>
    <dbReference type="NCBI Taxonomy" id="2828656"/>
    <lineage>
        <taxon>Bacteria</taxon>
        <taxon>Pseudomonadati</taxon>
        <taxon>Spirochaetota</taxon>
        <taxon>Spirochaetia</taxon>
        <taxon>Brevinematales</taxon>
        <taxon>Thermospiraceae</taxon>
        <taxon>Thermospira</taxon>
    </lineage>
</organism>
<dbReference type="GO" id="GO:0016787">
    <property type="term" value="F:hydrolase activity"/>
    <property type="evidence" value="ECO:0007669"/>
    <property type="project" value="UniProtKB-KW"/>
</dbReference>
<evidence type="ECO:0000256" key="6">
    <source>
        <dbReference type="ARBA" id="ARBA00023125"/>
    </source>
</evidence>
<accession>A0AAX3BER1</accession>
<dbReference type="GO" id="GO:0005829">
    <property type="term" value="C:cytosol"/>
    <property type="evidence" value="ECO:0007669"/>
    <property type="project" value="TreeGrafter"/>
</dbReference>
<evidence type="ECO:0000256" key="9">
    <source>
        <dbReference type="ARBA" id="ARBA00034808"/>
    </source>
</evidence>
<dbReference type="RefSeq" id="WP_271435833.1">
    <property type="nucleotide sequence ID" value="NZ_CP073355.1"/>
</dbReference>
<sequence length="745" mass="86430">MDSILENLNERQREAVMATEGAFLVLAGPGSGKTRVITHRFAYLLHTRDIDATNILAVTFTNKAANEMKERIEKLLHKPIGNLWIRTFHSMAYRILRQHAHLLGYGKQWDVIDEGDAVKLMREVVKSLAEKYSPLIVKLYKPEVLLGWISDAKEALKTFDEPLGPKNLPMEHQSYLHDVFKLYQQRLQSASLMDYSDLLANTYVLLRDYEEIRESYQNLWQYIMVDEFQDTNKIQYDIIALLAQKHRNILIVGDDDQSIYGWRGALVKNMRRFEEEFQAKVIKLEQNYRATRRLVEIANKIASAIDDRMGKTLWTENGEGESALVLYGGDEKTLYQTVADTILDLRQKGYNLKDIAIFYRINAQSQGIEEILIQREIPYHIVGSLRFFERREIKDVMAYVAFLVNPLNVLAFERLIEVPPRGIGEVTVSRLVNYAQQNHCDLIEAMKQASSIPGIGPRAKVLMEMAEIFLQLREPVDTVLPATFLRLLLDVIPFEEYWKQQKEEERWENIQALVDAARSFEEANPESTIMDFLNYVVLNTAEEEVKNTDCVWLMTIHNSKGLEFRAVFVLDVVEGLIPLSRSTETPQGLNEERRLFYVAATRAKEKLILCVPEERFAFGETIKTRPSPFLEYLPEDCVEEKKIQRKKEAWEWRKKTDFWLDDFKTAARDTFRKANNEEKKEKVFETSVSGKQARFEDLQPGVRVRHRLMGEGEVVKIVGSRVMIRFDIGAIQFVDKNFLSSMEIL</sequence>
<evidence type="ECO:0000256" key="10">
    <source>
        <dbReference type="ARBA" id="ARBA00034923"/>
    </source>
</evidence>
<keyword evidence="4" id="KW-0347">Helicase</keyword>
<protein>
    <recommendedName>
        <fullName evidence="9">DNA 3'-5' helicase</fullName>
        <ecNumber evidence="9">5.6.2.4</ecNumber>
    </recommendedName>
    <alternativeName>
        <fullName evidence="10">DNA 3'-5' helicase II</fullName>
    </alternativeName>
</protein>
<name>A0AAX3BER1_9SPIR</name>
<dbReference type="AlphaFoldDB" id="A0AAX3BER1"/>
<comment type="similarity">
    <text evidence="1">Belongs to the helicase family. UvrD subfamily.</text>
</comment>
<proteinExistence type="inferred from homology"/>
<dbReference type="SUPFAM" id="SSF52540">
    <property type="entry name" value="P-loop containing nucleoside triphosphate hydrolases"/>
    <property type="match status" value="1"/>
</dbReference>
<feature type="domain" description="UvrD-like helicase C-terminal" evidence="13">
    <location>
        <begin position="282"/>
        <end position="610"/>
    </location>
</feature>
<dbReference type="Gene3D" id="3.40.50.300">
    <property type="entry name" value="P-loop containing nucleotide triphosphate hydrolases"/>
    <property type="match status" value="2"/>
</dbReference>
<dbReference type="CDD" id="cd17932">
    <property type="entry name" value="DEXQc_UvrD"/>
    <property type="match status" value="1"/>
</dbReference>
<dbReference type="InterPro" id="IPR014016">
    <property type="entry name" value="UvrD-like_ATP-bd"/>
</dbReference>
<dbReference type="EMBL" id="CP073355">
    <property type="protein sequence ID" value="URA10706.1"/>
    <property type="molecule type" value="Genomic_DNA"/>
</dbReference>
<keyword evidence="3" id="KW-0378">Hydrolase</keyword>
<evidence type="ECO:0000259" key="12">
    <source>
        <dbReference type="Pfam" id="PF00580"/>
    </source>
</evidence>
<keyword evidence="7" id="KW-0413">Isomerase</keyword>
<gene>
    <name evidence="14" type="ORF">KDW03_02570</name>
</gene>
<dbReference type="EC" id="5.6.2.4" evidence="9"/>